<evidence type="ECO:0000313" key="2">
    <source>
        <dbReference type="Proteomes" id="UP000765802"/>
    </source>
</evidence>
<evidence type="ECO:0008006" key="3">
    <source>
        <dbReference type="Google" id="ProtNLM"/>
    </source>
</evidence>
<gene>
    <name evidence="1" type="ORF">BC349_01425</name>
</gene>
<sequence>MKTVFIILSATLIISGCSTSSKDETMEFIPGTYVRTGHNEFGKEFDTLVITIQNPTAKEFKIQNRWHYIRQVEGEANAPEYKVKETSGIYNSETKLLEEAETLDHYSFDIKQKIVFDGTTQFKKIK</sequence>
<reference evidence="1 2" key="1">
    <citation type="submission" date="2016-07" db="EMBL/GenBank/DDBJ databases">
        <title>Genome analysis of Flavihumibacter stibioxidans YS-17.</title>
        <authorList>
            <person name="Shi K."/>
            <person name="Han Y."/>
            <person name="Wang G."/>
        </authorList>
    </citation>
    <scope>NUCLEOTIDE SEQUENCE [LARGE SCALE GENOMIC DNA]</scope>
    <source>
        <strain evidence="1 2">YS-17</strain>
    </source>
</reference>
<dbReference type="EMBL" id="MBUA01000001">
    <property type="protein sequence ID" value="MBC6489612.1"/>
    <property type="molecule type" value="Genomic_DNA"/>
</dbReference>
<dbReference type="RefSeq" id="WP_187254971.1">
    <property type="nucleotide sequence ID" value="NZ_JBHULF010000006.1"/>
</dbReference>
<evidence type="ECO:0000313" key="1">
    <source>
        <dbReference type="EMBL" id="MBC6489612.1"/>
    </source>
</evidence>
<dbReference type="Proteomes" id="UP000765802">
    <property type="component" value="Unassembled WGS sequence"/>
</dbReference>
<comment type="caution">
    <text evidence="1">The sequence shown here is derived from an EMBL/GenBank/DDBJ whole genome shotgun (WGS) entry which is preliminary data.</text>
</comment>
<proteinExistence type="predicted"/>
<keyword evidence="2" id="KW-1185">Reference proteome</keyword>
<accession>A0ABR7M3L4</accession>
<name>A0ABR7M3L4_9BACT</name>
<protein>
    <recommendedName>
        <fullName evidence="3">Lipoprotein</fullName>
    </recommendedName>
</protein>
<organism evidence="1 2">
    <name type="scientific">Flavihumibacter stibioxidans</name>
    <dbReference type="NCBI Taxonomy" id="1834163"/>
    <lineage>
        <taxon>Bacteria</taxon>
        <taxon>Pseudomonadati</taxon>
        <taxon>Bacteroidota</taxon>
        <taxon>Chitinophagia</taxon>
        <taxon>Chitinophagales</taxon>
        <taxon>Chitinophagaceae</taxon>
        <taxon>Flavihumibacter</taxon>
    </lineage>
</organism>
<dbReference type="PROSITE" id="PS51257">
    <property type="entry name" value="PROKAR_LIPOPROTEIN"/>
    <property type="match status" value="1"/>
</dbReference>